<feature type="domain" description="Solute-binding protein family 5" evidence="5">
    <location>
        <begin position="97"/>
        <end position="448"/>
    </location>
</feature>
<evidence type="ECO:0000313" key="6">
    <source>
        <dbReference type="EMBL" id="QKF76309.1"/>
    </source>
</evidence>
<accession>A0AAE7E695</accession>
<evidence type="ECO:0000256" key="3">
    <source>
        <dbReference type="ARBA" id="ARBA00022729"/>
    </source>
</evidence>
<feature type="transmembrane region" description="Helical" evidence="4">
    <location>
        <begin position="38"/>
        <end position="58"/>
    </location>
</feature>
<reference evidence="6 7" key="1">
    <citation type="submission" date="2020-05" db="EMBL/GenBank/DDBJ databases">
        <title>Complete genome sequencing of Campylobacter and Arcobacter type strains.</title>
        <authorList>
            <person name="Miller W.G."/>
            <person name="Yee E."/>
        </authorList>
    </citation>
    <scope>NUCLEOTIDE SEQUENCE [LARGE SCALE GENOMIC DNA]</scope>
    <source>
        <strain evidence="6 7">LMG 25694</strain>
    </source>
</reference>
<dbReference type="Gene3D" id="3.90.76.10">
    <property type="entry name" value="Dipeptide-binding Protein, Domain 1"/>
    <property type="match status" value="1"/>
</dbReference>
<dbReference type="AlphaFoldDB" id="A0AAE7E695"/>
<keyword evidence="7" id="KW-1185">Reference proteome</keyword>
<dbReference type="GO" id="GO:0030288">
    <property type="term" value="C:outer membrane-bounded periplasmic space"/>
    <property type="evidence" value="ECO:0007669"/>
    <property type="project" value="UniProtKB-ARBA"/>
</dbReference>
<organism evidence="6 7">
    <name type="scientific">Arcobacter defluvii</name>
    <dbReference type="NCBI Taxonomy" id="873191"/>
    <lineage>
        <taxon>Bacteria</taxon>
        <taxon>Pseudomonadati</taxon>
        <taxon>Campylobacterota</taxon>
        <taxon>Epsilonproteobacteria</taxon>
        <taxon>Campylobacterales</taxon>
        <taxon>Arcobacteraceae</taxon>
        <taxon>Arcobacter</taxon>
    </lineage>
</organism>
<dbReference type="EMBL" id="CP053835">
    <property type="protein sequence ID" value="QKF76309.1"/>
    <property type="molecule type" value="Genomic_DNA"/>
</dbReference>
<dbReference type="PANTHER" id="PTHR30290:SF9">
    <property type="entry name" value="OLIGOPEPTIDE-BINDING PROTEIN APPA"/>
    <property type="match status" value="1"/>
</dbReference>
<dbReference type="CDD" id="cd08514">
    <property type="entry name" value="PBP2_AppA_like"/>
    <property type="match status" value="1"/>
</dbReference>
<dbReference type="InterPro" id="IPR030678">
    <property type="entry name" value="Peptide/Ni-bd"/>
</dbReference>
<dbReference type="GO" id="GO:0015833">
    <property type="term" value="P:peptide transport"/>
    <property type="evidence" value="ECO:0007669"/>
    <property type="project" value="TreeGrafter"/>
</dbReference>
<dbReference type="Pfam" id="PF00496">
    <property type="entry name" value="SBP_bac_5"/>
    <property type="match status" value="1"/>
</dbReference>
<dbReference type="PIRSF" id="PIRSF002741">
    <property type="entry name" value="MppA"/>
    <property type="match status" value="1"/>
</dbReference>
<dbReference type="PANTHER" id="PTHR30290">
    <property type="entry name" value="PERIPLASMIC BINDING COMPONENT OF ABC TRANSPORTER"/>
    <property type="match status" value="1"/>
</dbReference>
<sequence>MVFSKSIFLYYFQEGATKVAPFFMPFFIKKQYNSTMKIFIYNLLFFTYLTASTLNLSMTSSPSRLNPILSNDTASSEISDWLFNGLFKYDKNGNPTVDLASSYYFETPTKLIVKLRNNVLWHDNVRFTAKDVIFTYEQIINPKVFNSIKSNFTEVQSVKALDDFTLEIIYKEPYFKAIETWFVGILPYHLLKDEKDLMTSSFNKNPIGTGSYKLKEFKTGEDIELIANENYFEGKPKIEKILYKFLPDPNTSFLYLKQKKLDIGGLDPIQADRQIDSDFKNTYTILQKQSFTFAYLGFNLNNEKFKNKKVREALSLAINRQELVDILFFGYGKVCNGPFLPGSFAYNDDIKPISQDINKAKKLLKEAGYDENNPLIFEVVTNTGNDTRINAAQIMQYQLQKAGVIMKIRVMEWQAFLNTVVHPRNFEAILLGWALALMPDAYPLWHSSSAKLGGFNLVSYKNEEVDRLIEKGMGTINRDELSIIYKKIFKLISDDLPYLFLYIPDGITVINKNIKNIEPAFIGIMHNQKDWEIEE</sequence>
<dbReference type="Gene3D" id="3.40.190.10">
    <property type="entry name" value="Periplasmic binding protein-like II"/>
    <property type="match status" value="1"/>
</dbReference>
<evidence type="ECO:0000256" key="4">
    <source>
        <dbReference type="SAM" id="Phobius"/>
    </source>
</evidence>
<dbReference type="SUPFAM" id="SSF53850">
    <property type="entry name" value="Periplasmic binding protein-like II"/>
    <property type="match status" value="1"/>
</dbReference>
<evidence type="ECO:0000259" key="5">
    <source>
        <dbReference type="Pfam" id="PF00496"/>
    </source>
</evidence>
<dbReference type="Proteomes" id="UP000503313">
    <property type="component" value="Chromosome"/>
</dbReference>
<proteinExistence type="inferred from homology"/>
<dbReference type="Gene3D" id="3.10.105.10">
    <property type="entry name" value="Dipeptide-binding Protein, Domain 3"/>
    <property type="match status" value="1"/>
</dbReference>
<dbReference type="GO" id="GO:1904680">
    <property type="term" value="F:peptide transmembrane transporter activity"/>
    <property type="evidence" value="ECO:0007669"/>
    <property type="project" value="TreeGrafter"/>
</dbReference>
<evidence type="ECO:0000256" key="2">
    <source>
        <dbReference type="ARBA" id="ARBA00022448"/>
    </source>
</evidence>
<comment type="similarity">
    <text evidence="1">Belongs to the bacterial solute-binding protein 5 family.</text>
</comment>
<keyword evidence="4" id="KW-0812">Transmembrane</keyword>
<gene>
    <name evidence="6" type="ORF">ADFLV_0242</name>
</gene>
<evidence type="ECO:0000256" key="1">
    <source>
        <dbReference type="ARBA" id="ARBA00005695"/>
    </source>
</evidence>
<dbReference type="InterPro" id="IPR039424">
    <property type="entry name" value="SBP_5"/>
</dbReference>
<protein>
    <submittedName>
        <fullName evidence="6">Extracellular solute-binding protein</fullName>
    </submittedName>
</protein>
<keyword evidence="4" id="KW-1133">Transmembrane helix</keyword>
<keyword evidence="2" id="KW-0813">Transport</keyword>
<keyword evidence="3" id="KW-0732">Signal</keyword>
<name>A0AAE7E695_9BACT</name>
<dbReference type="InterPro" id="IPR000914">
    <property type="entry name" value="SBP_5_dom"/>
</dbReference>
<dbReference type="GO" id="GO:0043190">
    <property type="term" value="C:ATP-binding cassette (ABC) transporter complex"/>
    <property type="evidence" value="ECO:0007669"/>
    <property type="project" value="InterPro"/>
</dbReference>
<evidence type="ECO:0000313" key="7">
    <source>
        <dbReference type="Proteomes" id="UP000503313"/>
    </source>
</evidence>
<keyword evidence="4" id="KW-0472">Membrane</keyword>
<dbReference type="KEGG" id="adz:ADFLV_0242"/>